<dbReference type="EMBL" id="VKHT01000379">
    <property type="protein sequence ID" value="MBB0245053.1"/>
    <property type="molecule type" value="Genomic_DNA"/>
</dbReference>
<comment type="caution">
    <text evidence="1">The sequence shown here is derived from an EMBL/GenBank/DDBJ whole genome shotgun (WGS) entry which is preliminary data.</text>
</comment>
<reference evidence="2" key="1">
    <citation type="submission" date="2019-10" db="EMBL/GenBank/DDBJ databases">
        <title>Streptomyces sp. nov., a novel actinobacterium isolated from alkaline environment.</title>
        <authorList>
            <person name="Golinska P."/>
        </authorList>
    </citation>
    <scope>NUCLEOTIDE SEQUENCE [LARGE SCALE GENOMIC DNA]</scope>
    <source>
        <strain evidence="2">DSM 42118</strain>
    </source>
</reference>
<accession>A0A7W3Y208</accession>
<dbReference type="Proteomes" id="UP000538929">
    <property type="component" value="Unassembled WGS sequence"/>
</dbReference>
<keyword evidence="2" id="KW-1185">Reference proteome</keyword>
<evidence type="ECO:0000313" key="1">
    <source>
        <dbReference type="EMBL" id="MBB0245053.1"/>
    </source>
</evidence>
<gene>
    <name evidence="1" type="ORF">FNQ90_13275</name>
</gene>
<sequence length="106" mass="10934">MTAYVNSLLNPVDWPHADAIADQAEALAAVPTITPSPDTDPVSGLPASLARAARTVVRTRSTSYLARLDPSPLTPAGTAAADDDQLLNAVLAEHRAVDVLHLSAAA</sequence>
<dbReference type="AlphaFoldDB" id="A0A7W3Y208"/>
<protein>
    <submittedName>
        <fullName evidence="1">Uncharacterized protein</fullName>
    </submittedName>
</protein>
<organism evidence="1 2">
    <name type="scientific">Streptomyces alkaliphilus</name>
    <dbReference type="NCBI Taxonomy" id="1472722"/>
    <lineage>
        <taxon>Bacteria</taxon>
        <taxon>Bacillati</taxon>
        <taxon>Actinomycetota</taxon>
        <taxon>Actinomycetes</taxon>
        <taxon>Kitasatosporales</taxon>
        <taxon>Streptomycetaceae</taxon>
        <taxon>Streptomyces</taxon>
    </lineage>
</organism>
<name>A0A7W3Y208_9ACTN</name>
<evidence type="ECO:0000313" key="2">
    <source>
        <dbReference type="Proteomes" id="UP000538929"/>
    </source>
</evidence>
<proteinExistence type="predicted"/>